<sequence>MSAFPTLISSRHAGQAPAMYTDHATQTDSATMRSVDHMAAASTSTSQARLPISLKCLAIASDFERKLPLYFTLRQELLTNPSPANCPDSTTSLLLRLPYDVLHLIFHSIAHAPSQICFLLTCKTLLLTLSPSPLPSSTANTSSTLDSAGPNPLPLTLSTISPKYAGHLPTRVFDVPCLLRQLSPTVPSHLRLCAHCLTHRPFGPPSDTEYWPLVQGCGDVANFWVRKTGWEFFGGGWNKVVHDICPYVFTLLSISWFLSSSNPSADCICCPQMTNISGSVTLM</sequence>
<dbReference type="EMBL" id="LFJN01000041">
    <property type="protein sequence ID" value="KPI35314.1"/>
    <property type="molecule type" value="Genomic_DNA"/>
</dbReference>
<reference evidence="1 2" key="1">
    <citation type="submission" date="2015-06" db="EMBL/GenBank/DDBJ databases">
        <title>Draft genome of the ant-associated black yeast Phialophora attae CBS 131958.</title>
        <authorList>
            <person name="Moreno L.F."/>
            <person name="Stielow B.J."/>
            <person name="de Hoog S."/>
            <person name="Vicente V.A."/>
            <person name="Weiss V.A."/>
            <person name="de Vries M."/>
            <person name="Cruz L.M."/>
            <person name="Souza E.M."/>
        </authorList>
    </citation>
    <scope>NUCLEOTIDE SEQUENCE [LARGE SCALE GENOMIC DNA]</scope>
    <source>
        <strain evidence="1 2">CBS 131958</strain>
    </source>
</reference>
<dbReference type="RefSeq" id="XP_017995277.1">
    <property type="nucleotide sequence ID" value="XM_018150515.1"/>
</dbReference>
<name>A0A0N1HHL6_9EURO</name>
<dbReference type="VEuPathDB" id="FungiDB:AB675_9939"/>
<dbReference type="AlphaFoldDB" id="A0A0N1HHL6"/>
<evidence type="ECO:0000313" key="2">
    <source>
        <dbReference type="Proteomes" id="UP000038010"/>
    </source>
</evidence>
<evidence type="ECO:0000313" key="1">
    <source>
        <dbReference type="EMBL" id="KPI35314.1"/>
    </source>
</evidence>
<proteinExistence type="predicted"/>
<accession>A0A0N1HHL6</accession>
<gene>
    <name evidence="1" type="ORF">AB675_9939</name>
</gene>
<keyword evidence="2" id="KW-1185">Reference proteome</keyword>
<dbReference type="Proteomes" id="UP000038010">
    <property type="component" value="Unassembled WGS sequence"/>
</dbReference>
<dbReference type="OrthoDB" id="4135563at2759"/>
<dbReference type="GeneID" id="28742395"/>
<organism evidence="1 2">
    <name type="scientific">Cyphellophora attinorum</name>
    <dbReference type="NCBI Taxonomy" id="1664694"/>
    <lineage>
        <taxon>Eukaryota</taxon>
        <taxon>Fungi</taxon>
        <taxon>Dikarya</taxon>
        <taxon>Ascomycota</taxon>
        <taxon>Pezizomycotina</taxon>
        <taxon>Eurotiomycetes</taxon>
        <taxon>Chaetothyriomycetidae</taxon>
        <taxon>Chaetothyriales</taxon>
        <taxon>Cyphellophoraceae</taxon>
        <taxon>Cyphellophora</taxon>
    </lineage>
</organism>
<protein>
    <submittedName>
        <fullName evidence="1">Uncharacterized protein</fullName>
    </submittedName>
</protein>
<comment type="caution">
    <text evidence="1">The sequence shown here is derived from an EMBL/GenBank/DDBJ whole genome shotgun (WGS) entry which is preliminary data.</text>
</comment>